<proteinExistence type="inferred from homology"/>
<dbReference type="InterPro" id="IPR010998">
    <property type="entry name" value="Integrase_recombinase_N"/>
</dbReference>
<comment type="similarity">
    <text evidence="1">Belongs to the 'phage' integrase family.</text>
</comment>
<evidence type="ECO:0000256" key="1">
    <source>
        <dbReference type="ARBA" id="ARBA00008857"/>
    </source>
</evidence>
<dbReference type="OrthoDB" id="8133343at2"/>
<evidence type="ECO:0000313" key="6">
    <source>
        <dbReference type="Proteomes" id="UP000248134"/>
    </source>
</evidence>
<sequence length="484" mass="53739">MPDLITAKTLAKALRDQRDGQRYDVIDSRVPGLELRVKPRGVRWSMRCRLHGERKRYDLGPAVAGDQDIGGLSIDGARARAARISEIVRAGHNPATYLAAASAGVSIETQRKVDAERPKPSWTWEAAVESFLADVLRTNRPDTHRDYRGKLRVPELGRFAGRPVAAITRNEMASAIAAVHGRGAEVMSEGMVRVIKRLWSWLAEAVRQDETSVADGVMLKLAAPARTRSEIGEEAFDPDAEAGDAPPEIEIGRALALARLGCLPERIGLGIQLLIGTVQRRRAVTGANRWRFRTYAEVNSESAWYVPPYFRKSGTKRGSRSHLVPCVGWVSDVVERLDRLADFEGSQGWLFPAGATNKSSRPHAEAGLLNDYLGAMPGVGWSPHGVRYAFASYGERDLGFAPSEARLILDHMEGVEPTDVTGLFYSSDPKIGRKRELMRAWTDWCDDWCDRAVREDTALRDRDLMQAEIRRARYRRGSAEDEAA</sequence>
<dbReference type="Gene3D" id="3.30.160.390">
    <property type="entry name" value="Integrase, DNA-binding domain"/>
    <property type="match status" value="1"/>
</dbReference>
<name>A0A323UIK4_RHOPL</name>
<dbReference type="Proteomes" id="UP000248134">
    <property type="component" value="Unassembled WGS sequence"/>
</dbReference>
<evidence type="ECO:0000313" key="5">
    <source>
        <dbReference type="EMBL" id="PZA12832.1"/>
    </source>
</evidence>
<dbReference type="EMBL" id="QKQS01000010">
    <property type="protein sequence ID" value="PZA12832.1"/>
    <property type="molecule type" value="Genomic_DNA"/>
</dbReference>
<dbReference type="AlphaFoldDB" id="A0A323UIK4"/>
<dbReference type="GO" id="GO:0003677">
    <property type="term" value="F:DNA binding"/>
    <property type="evidence" value="ECO:0007669"/>
    <property type="project" value="UniProtKB-KW"/>
</dbReference>
<dbReference type="GO" id="GO:0015074">
    <property type="term" value="P:DNA integration"/>
    <property type="evidence" value="ECO:0007669"/>
    <property type="project" value="UniProtKB-KW"/>
</dbReference>
<evidence type="ECO:0000256" key="3">
    <source>
        <dbReference type="ARBA" id="ARBA00023125"/>
    </source>
</evidence>
<dbReference type="PANTHER" id="PTHR30629">
    <property type="entry name" value="PROPHAGE INTEGRASE"/>
    <property type="match status" value="1"/>
</dbReference>
<dbReference type="InterPro" id="IPR038488">
    <property type="entry name" value="Integrase_DNA-bd_sf"/>
</dbReference>
<comment type="caution">
    <text evidence="5">The sequence shown here is derived from an EMBL/GenBank/DDBJ whole genome shotgun (WGS) entry which is preliminary data.</text>
</comment>
<dbReference type="PANTHER" id="PTHR30629:SF2">
    <property type="entry name" value="PROPHAGE INTEGRASE INTS-RELATED"/>
    <property type="match status" value="1"/>
</dbReference>
<protein>
    <recommendedName>
        <fullName evidence="4">Integrase DNA-binding domain-containing protein</fullName>
    </recommendedName>
</protein>
<dbReference type="RefSeq" id="WP_110785201.1">
    <property type="nucleotide sequence ID" value="NZ_QKQS01000010.1"/>
</dbReference>
<dbReference type="Gene3D" id="1.10.150.130">
    <property type="match status" value="1"/>
</dbReference>
<dbReference type="InterPro" id="IPR011010">
    <property type="entry name" value="DNA_brk_join_enz"/>
</dbReference>
<organism evidence="5 6">
    <name type="scientific">Rhodopseudomonas palustris</name>
    <dbReference type="NCBI Taxonomy" id="1076"/>
    <lineage>
        <taxon>Bacteria</taxon>
        <taxon>Pseudomonadati</taxon>
        <taxon>Pseudomonadota</taxon>
        <taxon>Alphaproteobacteria</taxon>
        <taxon>Hyphomicrobiales</taxon>
        <taxon>Nitrobacteraceae</taxon>
        <taxon>Rhodopseudomonas</taxon>
    </lineage>
</organism>
<reference evidence="5 6" key="1">
    <citation type="submission" date="2018-06" db="EMBL/GenBank/DDBJ databases">
        <title>Draft Whole-Genome Sequence of the purple photosynthetic bacterium Rhodospeudomonas palustris XCP.</title>
        <authorList>
            <person name="Rayyan A."/>
            <person name="Meyer T.E."/>
            <person name="Kyndt J.A."/>
        </authorList>
    </citation>
    <scope>NUCLEOTIDE SEQUENCE [LARGE SCALE GENOMIC DNA]</scope>
    <source>
        <strain evidence="5 6">XCP</strain>
    </source>
</reference>
<evidence type="ECO:0000259" key="4">
    <source>
        <dbReference type="Pfam" id="PF13356"/>
    </source>
</evidence>
<feature type="domain" description="Integrase DNA-binding" evidence="4">
    <location>
        <begin position="6"/>
        <end position="97"/>
    </location>
</feature>
<evidence type="ECO:0000256" key="2">
    <source>
        <dbReference type="ARBA" id="ARBA00022908"/>
    </source>
</evidence>
<dbReference type="InterPro" id="IPR050808">
    <property type="entry name" value="Phage_Integrase"/>
</dbReference>
<dbReference type="InterPro" id="IPR025166">
    <property type="entry name" value="Integrase_DNA_bind_dom"/>
</dbReference>
<gene>
    <name evidence="5" type="ORF">DNX69_06475</name>
</gene>
<dbReference type="Pfam" id="PF13356">
    <property type="entry name" value="Arm-DNA-bind_3"/>
    <property type="match status" value="1"/>
</dbReference>
<dbReference type="SUPFAM" id="SSF56349">
    <property type="entry name" value="DNA breaking-rejoining enzymes"/>
    <property type="match status" value="1"/>
</dbReference>
<keyword evidence="3" id="KW-0238">DNA-binding</keyword>
<accession>A0A323UIK4</accession>
<keyword evidence="2" id="KW-0229">DNA integration</keyword>